<proteinExistence type="predicted"/>
<evidence type="ECO:0008006" key="2">
    <source>
        <dbReference type="Google" id="ProtNLM"/>
    </source>
</evidence>
<dbReference type="SUPFAM" id="SSF51197">
    <property type="entry name" value="Clavaminate synthase-like"/>
    <property type="match status" value="1"/>
</dbReference>
<protein>
    <recommendedName>
        <fullName evidence="2">Phytanoyl-CoA dioxygenase</fullName>
    </recommendedName>
</protein>
<gene>
    <name evidence="1" type="ORF">METZ01_LOCUS128340</name>
</gene>
<dbReference type="EMBL" id="UINC01018059">
    <property type="protein sequence ID" value="SVA75486.1"/>
    <property type="molecule type" value="Genomic_DNA"/>
</dbReference>
<organism evidence="1">
    <name type="scientific">marine metagenome</name>
    <dbReference type="NCBI Taxonomy" id="408172"/>
    <lineage>
        <taxon>unclassified sequences</taxon>
        <taxon>metagenomes</taxon>
        <taxon>ecological metagenomes</taxon>
    </lineage>
</organism>
<accession>A0A381YEF5</accession>
<reference evidence="1" key="1">
    <citation type="submission" date="2018-05" db="EMBL/GenBank/DDBJ databases">
        <authorList>
            <person name="Lanie J.A."/>
            <person name="Ng W.-L."/>
            <person name="Kazmierczak K.M."/>
            <person name="Andrzejewski T.M."/>
            <person name="Davidsen T.M."/>
            <person name="Wayne K.J."/>
            <person name="Tettelin H."/>
            <person name="Glass J.I."/>
            <person name="Rusch D."/>
            <person name="Podicherti R."/>
            <person name="Tsui H.-C.T."/>
            <person name="Winkler M.E."/>
        </authorList>
    </citation>
    <scope>NUCLEOTIDE SEQUENCE</scope>
</reference>
<dbReference type="Pfam" id="PF05721">
    <property type="entry name" value="PhyH"/>
    <property type="match status" value="1"/>
</dbReference>
<dbReference type="PANTHER" id="PTHR20883">
    <property type="entry name" value="PHYTANOYL-COA DIOXYGENASE DOMAIN CONTAINING 1"/>
    <property type="match status" value="1"/>
</dbReference>
<dbReference type="AlphaFoldDB" id="A0A381YEF5"/>
<dbReference type="Gene3D" id="2.60.120.620">
    <property type="entry name" value="q2cbj1_9rhob like domain"/>
    <property type="match status" value="1"/>
</dbReference>
<name>A0A381YEF5_9ZZZZ</name>
<dbReference type="PANTHER" id="PTHR20883:SF46">
    <property type="entry name" value="PHYTANOYL-COA HYDROXYLASE"/>
    <property type="match status" value="1"/>
</dbReference>
<dbReference type="InterPro" id="IPR008775">
    <property type="entry name" value="Phytyl_CoA_dOase-like"/>
</dbReference>
<evidence type="ECO:0000313" key="1">
    <source>
        <dbReference type="EMBL" id="SVA75486.1"/>
    </source>
</evidence>
<sequence length="285" mass="33106">MNEITQVQQKYFDMFGFIIIRNVLSKSELKAIEEEYQLGFRKTLEHHSDGFGMRKQFNWSNLNEKCPNLCNLPSHPKILKTIKKLLGEKTFPFLCNSNNFNGPATEWHTDQNQDIDCFTVKVAFYLDELNQNNGALRFLPCSHKEPLNRELWDFGLYGSNKGSLDEYESKSGIPIDQVPSSHCITSPGDMIIFNLKIWHSSWGGKLNRRNVTINFSKYPESLKESESLKKLAKQSKQTMKSLNFPMPQFTNYWETLINNSPNKEWISNLEKFGFYENNFSQVGES</sequence>